<dbReference type="GeneID" id="87836280"/>
<dbReference type="AlphaFoldDB" id="A0AAE0LQ22"/>
<evidence type="ECO:0000256" key="1">
    <source>
        <dbReference type="SAM" id="MobiDB-lite"/>
    </source>
</evidence>
<dbReference type="EMBL" id="JAUEPN010000006">
    <property type="protein sequence ID" value="KAK3293075.1"/>
    <property type="molecule type" value="Genomic_DNA"/>
</dbReference>
<protein>
    <submittedName>
        <fullName evidence="2">Uncharacterized protein</fullName>
    </submittedName>
</protein>
<feature type="region of interest" description="Disordered" evidence="1">
    <location>
        <begin position="168"/>
        <end position="193"/>
    </location>
</feature>
<dbReference type="RefSeq" id="XP_062656589.1">
    <property type="nucleotide sequence ID" value="XM_062799332.1"/>
</dbReference>
<keyword evidence="3" id="KW-1185">Reference proteome</keyword>
<dbReference type="Proteomes" id="UP001278766">
    <property type="component" value="Unassembled WGS sequence"/>
</dbReference>
<accession>A0AAE0LQ22</accession>
<reference evidence="2" key="1">
    <citation type="journal article" date="2023" name="Mol. Phylogenet. Evol.">
        <title>Genome-scale phylogeny and comparative genomics of the fungal order Sordariales.</title>
        <authorList>
            <person name="Hensen N."/>
            <person name="Bonometti L."/>
            <person name="Westerberg I."/>
            <person name="Brannstrom I.O."/>
            <person name="Guillou S."/>
            <person name="Cros-Aarteil S."/>
            <person name="Calhoun S."/>
            <person name="Haridas S."/>
            <person name="Kuo A."/>
            <person name="Mondo S."/>
            <person name="Pangilinan J."/>
            <person name="Riley R."/>
            <person name="LaButti K."/>
            <person name="Andreopoulos B."/>
            <person name="Lipzen A."/>
            <person name="Chen C."/>
            <person name="Yan M."/>
            <person name="Daum C."/>
            <person name="Ng V."/>
            <person name="Clum A."/>
            <person name="Steindorff A."/>
            <person name="Ohm R.A."/>
            <person name="Martin F."/>
            <person name="Silar P."/>
            <person name="Natvig D.O."/>
            <person name="Lalanne C."/>
            <person name="Gautier V."/>
            <person name="Ament-Velasquez S.L."/>
            <person name="Kruys A."/>
            <person name="Hutchinson M.I."/>
            <person name="Powell A.J."/>
            <person name="Barry K."/>
            <person name="Miller A.N."/>
            <person name="Grigoriev I.V."/>
            <person name="Debuchy R."/>
            <person name="Gladieux P."/>
            <person name="Hiltunen Thoren M."/>
            <person name="Johannesson H."/>
        </authorList>
    </citation>
    <scope>NUCLEOTIDE SEQUENCE</scope>
    <source>
        <strain evidence="2">CBS 168.71</strain>
    </source>
</reference>
<evidence type="ECO:0000313" key="2">
    <source>
        <dbReference type="EMBL" id="KAK3293075.1"/>
    </source>
</evidence>
<gene>
    <name evidence="2" type="ORF">B0H64DRAFT_205414</name>
</gene>
<organism evidence="2 3">
    <name type="scientific">Chaetomium fimeti</name>
    <dbReference type="NCBI Taxonomy" id="1854472"/>
    <lineage>
        <taxon>Eukaryota</taxon>
        <taxon>Fungi</taxon>
        <taxon>Dikarya</taxon>
        <taxon>Ascomycota</taxon>
        <taxon>Pezizomycotina</taxon>
        <taxon>Sordariomycetes</taxon>
        <taxon>Sordariomycetidae</taxon>
        <taxon>Sordariales</taxon>
        <taxon>Chaetomiaceae</taxon>
        <taxon>Chaetomium</taxon>
    </lineage>
</organism>
<reference evidence="2" key="2">
    <citation type="submission" date="2023-06" db="EMBL/GenBank/DDBJ databases">
        <authorList>
            <consortium name="Lawrence Berkeley National Laboratory"/>
            <person name="Haridas S."/>
            <person name="Hensen N."/>
            <person name="Bonometti L."/>
            <person name="Westerberg I."/>
            <person name="Brannstrom I.O."/>
            <person name="Guillou S."/>
            <person name="Cros-Aarteil S."/>
            <person name="Calhoun S."/>
            <person name="Kuo A."/>
            <person name="Mondo S."/>
            <person name="Pangilinan J."/>
            <person name="Riley R."/>
            <person name="Labutti K."/>
            <person name="Andreopoulos B."/>
            <person name="Lipzen A."/>
            <person name="Chen C."/>
            <person name="Yanf M."/>
            <person name="Daum C."/>
            <person name="Ng V."/>
            <person name="Clum A."/>
            <person name="Steindorff A."/>
            <person name="Ohm R."/>
            <person name="Martin F."/>
            <person name="Silar P."/>
            <person name="Natvig D."/>
            <person name="Lalanne C."/>
            <person name="Gautier V."/>
            <person name="Ament-Velasquez S.L."/>
            <person name="Kruys A."/>
            <person name="Hutchinson M.I."/>
            <person name="Powell A.J."/>
            <person name="Barry K."/>
            <person name="Miller A.N."/>
            <person name="Grigoriev I.V."/>
            <person name="Debuchy R."/>
            <person name="Gladieux P."/>
            <person name="Thoren M.H."/>
            <person name="Johannesson H."/>
        </authorList>
    </citation>
    <scope>NUCLEOTIDE SEQUENCE</scope>
    <source>
        <strain evidence="2">CBS 168.71</strain>
    </source>
</reference>
<name>A0AAE0LQ22_9PEZI</name>
<evidence type="ECO:0000313" key="3">
    <source>
        <dbReference type="Proteomes" id="UP001278766"/>
    </source>
</evidence>
<comment type="caution">
    <text evidence="2">The sequence shown here is derived from an EMBL/GenBank/DDBJ whole genome shotgun (WGS) entry which is preliminary data.</text>
</comment>
<sequence>MIRRNKRWLDEDSEASVFGGEDMCLKRCEFVKLFSPQSLLMPCLRVCAIAPSHRSSGLSRAPERLDERVATPPRYQVSLNADDFQGSLHHLDGWAIGRKSSTFTLPFSDSATISNRRTESRLHDESYIQKCHRVVNPEGSGMHADWTLPFLRTWHRLKRALNGTTSGKFQGARGFRSSRMSCGHPGSRRPLSQCMSCDRHREIEASATSTISRHLRAAGAGQATWQAPRPTADQPLSPGNPRKWLQKHNCRQPSACRLAGPLVYHASRLGNPAKTSALPPTSSTGSCCREGNLFSRMAFLPRLASIVTWITPRSLTQFVDDG</sequence>
<proteinExistence type="predicted"/>
<feature type="region of interest" description="Disordered" evidence="1">
    <location>
        <begin position="217"/>
        <end position="241"/>
    </location>
</feature>